<feature type="compositionally biased region" description="Basic residues" evidence="1">
    <location>
        <begin position="925"/>
        <end position="935"/>
    </location>
</feature>
<sequence>MILLSTVSEFADSIKEVLASSTIILLITTILTTAKSYITKTFQLSETKPHSLAGSFTSIAYYFAATTFSLSIKYVGSRDVDVFMRSCFLFAAITMGLGPFLVLSPTEKTILKKETFFKKLTRGAQTKEARTGFLMIFIVITIMQGCVVFSLWHSLNDVLNLDLKITVGVVVGYSLVCLFYLVIFYSVMMEKEVVIGGVNLMDQLRRKLIFRKKDGTKIEILATKIYRNIYLFLFAIVGLLALVALIYTFIEEVKSFMDLTNFGKAILLFFTLLNLLGLVTYCGFILNVAFHPAKTNEVDLGGGVTVAENRIKYVAIGRSSDRTLLARFIAPDDPDSWCIETVVKRDIKTTVTTPGYRRVRKCAKYALFQENDYASMYFVGTGPQYPNNLAWFFIDKIQFKISDDYYEKGIANYLTYSTGSLSQPLNKHIEDLAKEFSTEKEWGDLNQQQHKIFWEHEQLNKKHKHLQRSVSLRNESDHLKKLIKNSYQMETLILKSKEKKHQQKILKEREEREKEKRRKIEEKKKKMMEEKERLKREMGLLEKERKREEEERIRKIRRRKKVRKKKEMSLFDQIRSSKSISKDHIMETRDKEELKTDVIHEIGLLPSPKFAKGGKGKKKKKKKGKGGMGGRRGRGRGRGRGVDLSQQPLTIGGMPISFSSVQQEQQQGMIPELSNLLTTSLTGRQTAINYDEEEDEDESGWSSDEEKEKEEEKEKKWGMEKEKEKKKEKKDTKSMQTTKRRAIAKTLDESESESDDGDDDFLDFSYAKNEISKEQKVESTQYGGYDPTIEDSIFGGQEEFSALRSNFLMDESLEEKSMSYSKKSKKKAMFSLPSLSVPSVNLPSVKMPKMKIGGMSTNKDEMMMMDDLKESGFTQSFKKSDLQYEDKHRPPPKSHDISFSLDAPQTEIQRESRKISQPKPQRPMMNKKKKKKKKW</sequence>
<feature type="compositionally biased region" description="Acidic residues" evidence="1">
    <location>
        <begin position="690"/>
        <end position="703"/>
    </location>
</feature>
<feature type="compositionally biased region" description="Basic residues" evidence="1">
    <location>
        <begin position="612"/>
        <end position="639"/>
    </location>
</feature>
<feature type="region of interest" description="Disordered" evidence="1">
    <location>
        <begin position="865"/>
        <end position="935"/>
    </location>
</feature>
<gene>
    <name evidence="3" type="ORF">M0812_22895</name>
</gene>
<feature type="region of interest" description="Disordered" evidence="1">
    <location>
        <begin position="504"/>
        <end position="532"/>
    </location>
</feature>
<keyword evidence="2" id="KW-0812">Transmembrane</keyword>
<reference evidence="3" key="1">
    <citation type="submission" date="2022-08" db="EMBL/GenBank/DDBJ databases">
        <title>Novel sulphate-reducing endosymbionts in the free-living metamonad Anaeramoeba.</title>
        <authorList>
            <person name="Jerlstrom-Hultqvist J."/>
            <person name="Cepicka I."/>
            <person name="Gallot-Lavallee L."/>
            <person name="Salas-Leiva D."/>
            <person name="Curtis B.A."/>
            <person name="Zahonova K."/>
            <person name="Pipaliya S."/>
            <person name="Dacks J."/>
            <person name="Roger A.J."/>
        </authorList>
    </citation>
    <scope>NUCLEOTIDE SEQUENCE</scope>
    <source>
        <strain evidence="3">Busselton2</strain>
    </source>
</reference>
<feature type="compositionally biased region" description="Polar residues" evidence="1">
    <location>
        <begin position="675"/>
        <end position="688"/>
    </location>
</feature>
<dbReference type="AlphaFoldDB" id="A0AAV7YPL2"/>
<feature type="transmembrane region" description="Helical" evidence="2">
    <location>
        <begin position="132"/>
        <end position="153"/>
    </location>
</feature>
<feature type="transmembrane region" description="Helical" evidence="2">
    <location>
        <begin position="59"/>
        <end position="76"/>
    </location>
</feature>
<evidence type="ECO:0000313" key="4">
    <source>
        <dbReference type="Proteomes" id="UP001146793"/>
    </source>
</evidence>
<keyword evidence="2" id="KW-0472">Membrane</keyword>
<keyword evidence="2" id="KW-1133">Transmembrane helix</keyword>
<name>A0AAV7YPL2_9EUKA</name>
<organism evidence="3 4">
    <name type="scientific">Anaeramoeba flamelloides</name>
    <dbReference type="NCBI Taxonomy" id="1746091"/>
    <lineage>
        <taxon>Eukaryota</taxon>
        <taxon>Metamonada</taxon>
        <taxon>Anaeramoebidae</taxon>
        <taxon>Anaeramoeba</taxon>
    </lineage>
</organism>
<feature type="compositionally biased region" description="Polar residues" evidence="1">
    <location>
        <begin position="657"/>
        <end position="668"/>
    </location>
</feature>
<feature type="transmembrane region" description="Helical" evidence="2">
    <location>
        <begin position="17"/>
        <end position="38"/>
    </location>
</feature>
<evidence type="ECO:0000313" key="3">
    <source>
        <dbReference type="EMBL" id="KAJ3429895.1"/>
    </source>
</evidence>
<accession>A0AAV7YPL2</accession>
<feature type="region of interest" description="Disordered" evidence="1">
    <location>
        <begin position="841"/>
        <end position="860"/>
    </location>
</feature>
<dbReference type="Proteomes" id="UP001146793">
    <property type="component" value="Unassembled WGS sequence"/>
</dbReference>
<feature type="region of interest" description="Disordered" evidence="1">
    <location>
        <begin position="605"/>
        <end position="762"/>
    </location>
</feature>
<feature type="transmembrane region" description="Helical" evidence="2">
    <location>
        <begin position="165"/>
        <end position="187"/>
    </location>
</feature>
<feature type="compositionally biased region" description="Basic and acidic residues" evidence="1">
    <location>
        <begin position="704"/>
        <end position="733"/>
    </location>
</feature>
<protein>
    <submittedName>
        <fullName evidence="3">Guanylate-binding family protein</fullName>
    </submittedName>
</protein>
<feature type="compositionally biased region" description="Basic and acidic residues" evidence="1">
    <location>
        <begin position="878"/>
        <end position="896"/>
    </location>
</feature>
<feature type="transmembrane region" description="Helical" evidence="2">
    <location>
        <begin position="262"/>
        <end position="286"/>
    </location>
</feature>
<dbReference type="EMBL" id="JANTQA010000051">
    <property type="protein sequence ID" value="KAJ3429895.1"/>
    <property type="molecule type" value="Genomic_DNA"/>
</dbReference>
<evidence type="ECO:0000256" key="2">
    <source>
        <dbReference type="SAM" id="Phobius"/>
    </source>
</evidence>
<feature type="compositionally biased region" description="Basic and acidic residues" evidence="1">
    <location>
        <begin position="505"/>
        <end position="532"/>
    </location>
</feature>
<feature type="transmembrane region" description="Helical" evidence="2">
    <location>
        <begin position="82"/>
        <end position="103"/>
    </location>
</feature>
<feature type="compositionally biased region" description="Acidic residues" evidence="1">
    <location>
        <begin position="749"/>
        <end position="762"/>
    </location>
</feature>
<feature type="transmembrane region" description="Helical" evidence="2">
    <location>
        <begin position="229"/>
        <end position="250"/>
    </location>
</feature>
<evidence type="ECO:0000256" key="1">
    <source>
        <dbReference type="SAM" id="MobiDB-lite"/>
    </source>
</evidence>
<proteinExistence type="predicted"/>
<comment type="caution">
    <text evidence="3">The sequence shown here is derived from an EMBL/GenBank/DDBJ whole genome shotgun (WGS) entry which is preliminary data.</text>
</comment>